<dbReference type="AlphaFoldDB" id="A0A5B7KA16"/>
<dbReference type="EMBL" id="VSRR010127381">
    <property type="protein sequence ID" value="MPD01495.1"/>
    <property type="molecule type" value="Genomic_DNA"/>
</dbReference>
<gene>
    <name evidence="2" type="ORF">E2C01_097027</name>
</gene>
<evidence type="ECO:0000313" key="3">
    <source>
        <dbReference type="Proteomes" id="UP000324222"/>
    </source>
</evidence>
<evidence type="ECO:0000256" key="1">
    <source>
        <dbReference type="SAM" id="MobiDB-lite"/>
    </source>
</evidence>
<sequence length="87" mass="10025">MRGDWSFFRARKNSQEEDKLTGGFTVLRQEKPMVQGQGAPGLEERRQQAQASRRNQRLAAQMERRPAVVAALKLKKVLVSKYCLYTE</sequence>
<organism evidence="2 3">
    <name type="scientific">Portunus trituberculatus</name>
    <name type="common">Swimming crab</name>
    <name type="synonym">Neptunus trituberculatus</name>
    <dbReference type="NCBI Taxonomy" id="210409"/>
    <lineage>
        <taxon>Eukaryota</taxon>
        <taxon>Metazoa</taxon>
        <taxon>Ecdysozoa</taxon>
        <taxon>Arthropoda</taxon>
        <taxon>Crustacea</taxon>
        <taxon>Multicrustacea</taxon>
        <taxon>Malacostraca</taxon>
        <taxon>Eumalacostraca</taxon>
        <taxon>Eucarida</taxon>
        <taxon>Decapoda</taxon>
        <taxon>Pleocyemata</taxon>
        <taxon>Brachyura</taxon>
        <taxon>Eubrachyura</taxon>
        <taxon>Portunoidea</taxon>
        <taxon>Portunidae</taxon>
        <taxon>Portuninae</taxon>
        <taxon>Portunus</taxon>
    </lineage>
</organism>
<proteinExistence type="predicted"/>
<feature type="compositionally biased region" description="Low complexity" evidence="1">
    <location>
        <begin position="48"/>
        <end position="60"/>
    </location>
</feature>
<feature type="region of interest" description="Disordered" evidence="1">
    <location>
        <begin position="33"/>
        <end position="60"/>
    </location>
</feature>
<name>A0A5B7KA16_PORTR</name>
<reference evidence="2 3" key="1">
    <citation type="submission" date="2019-05" db="EMBL/GenBank/DDBJ databases">
        <title>Another draft genome of Portunus trituberculatus and its Hox gene families provides insights of decapod evolution.</title>
        <authorList>
            <person name="Jeong J.-H."/>
            <person name="Song I."/>
            <person name="Kim S."/>
            <person name="Choi T."/>
            <person name="Kim D."/>
            <person name="Ryu S."/>
            <person name="Kim W."/>
        </authorList>
    </citation>
    <scope>NUCLEOTIDE SEQUENCE [LARGE SCALE GENOMIC DNA]</scope>
    <source>
        <tissue evidence="2">Muscle</tissue>
    </source>
</reference>
<evidence type="ECO:0000313" key="2">
    <source>
        <dbReference type="EMBL" id="MPD01495.1"/>
    </source>
</evidence>
<protein>
    <submittedName>
        <fullName evidence="2">Uncharacterized protein</fullName>
    </submittedName>
</protein>
<accession>A0A5B7KA16</accession>
<dbReference type="Proteomes" id="UP000324222">
    <property type="component" value="Unassembled WGS sequence"/>
</dbReference>
<keyword evidence="3" id="KW-1185">Reference proteome</keyword>
<comment type="caution">
    <text evidence="2">The sequence shown here is derived from an EMBL/GenBank/DDBJ whole genome shotgun (WGS) entry which is preliminary data.</text>
</comment>